<dbReference type="RefSeq" id="WP_286678305.1">
    <property type="nucleotide sequence ID" value="NZ_MNXI01000073.1"/>
</dbReference>
<evidence type="ECO:0000313" key="1">
    <source>
        <dbReference type="EMBL" id="PIZ37201.1"/>
    </source>
</evidence>
<dbReference type="AlphaFoldDB" id="A0A2M7T710"/>
<proteinExistence type="predicted"/>
<dbReference type="EMBL" id="PFNG01000177">
    <property type="protein sequence ID" value="PIZ37201.1"/>
    <property type="molecule type" value="Genomic_DNA"/>
</dbReference>
<evidence type="ECO:0000313" key="2">
    <source>
        <dbReference type="Proteomes" id="UP000230956"/>
    </source>
</evidence>
<protein>
    <recommendedName>
        <fullName evidence="3">CopG antitoxin of type II toxin-antitoxin system</fullName>
    </recommendedName>
</protein>
<dbReference type="InterPro" id="IPR022148">
    <property type="entry name" value="CopG_antitoxin"/>
</dbReference>
<accession>A0A2M7T710</accession>
<reference evidence="2" key="1">
    <citation type="submission" date="2017-09" db="EMBL/GenBank/DDBJ databases">
        <title>Depth-based differentiation of microbial function through sediment-hosted aquifers and enrichment of novel symbionts in the deep terrestrial subsurface.</title>
        <authorList>
            <person name="Probst A.J."/>
            <person name="Ladd B."/>
            <person name="Jarett J.K."/>
            <person name="Geller-Mcgrath D.E."/>
            <person name="Sieber C.M.K."/>
            <person name="Emerson J.B."/>
            <person name="Anantharaman K."/>
            <person name="Thomas B.C."/>
            <person name="Malmstrom R."/>
            <person name="Stieglmeier M."/>
            <person name="Klingl A."/>
            <person name="Woyke T."/>
            <person name="Ryan C.M."/>
            <person name="Banfield J.F."/>
        </authorList>
    </citation>
    <scope>NUCLEOTIDE SEQUENCE [LARGE SCALE GENOMIC DNA]</scope>
</reference>
<evidence type="ECO:0008006" key="3">
    <source>
        <dbReference type="Google" id="ProtNLM"/>
    </source>
</evidence>
<name>A0A2M7T710_9ACTN</name>
<comment type="caution">
    <text evidence="1">The sequence shown here is derived from an EMBL/GenBank/DDBJ whole genome shotgun (WGS) entry which is preliminary data.</text>
</comment>
<organism evidence="1 2">
    <name type="scientific">Candidatus Aquicultor secundus</name>
    <dbReference type="NCBI Taxonomy" id="1973895"/>
    <lineage>
        <taxon>Bacteria</taxon>
        <taxon>Bacillati</taxon>
        <taxon>Actinomycetota</taxon>
        <taxon>Candidatus Aquicultoria</taxon>
        <taxon>Candidatus Aquicultorales</taxon>
        <taxon>Candidatus Aquicultoraceae</taxon>
        <taxon>Candidatus Aquicultor</taxon>
    </lineage>
</organism>
<dbReference type="Pfam" id="PF12441">
    <property type="entry name" value="CopG_antitoxin"/>
    <property type="match status" value="1"/>
</dbReference>
<sequence>MAIRVTDFPHFKNEEEEREFWKTHSVTEFLDDMEDVTDEIIVTRPKKRLLSFRIDDEVIERLQKLAQRKGIGYQTLMRVWVIERLEEEERRAG</sequence>
<dbReference type="Proteomes" id="UP000230956">
    <property type="component" value="Unassembled WGS sequence"/>
</dbReference>
<gene>
    <name evidence="1" type="ORF">COY37_07435</name>
</gene>